<dbReference type="Pfam" id="PF03845">
    <property type="entry name" value="Spore_permease"/>
    <property type="match status" value="1"/>
</dbReference>
<comment type="similarity">
    <text evidence="2">Belongs to the amino acid-polyamine-organocation (APC) superfamily. Spore germination protein (SGP) (TC 2.A.3.9) family.</text>
</comment>
<feature type="transmembrane region" description="Helical" evidence="8">
    <location>
        <begin position="268"/>
        <end position="289"/>
    </location>
</feature>
<evidence type="ECO:0000256" key="3">
    <source>
        <dbReference type="ARBA" id="ARBA00022448"/>
    </source>
</evidence>
<dbReference type="NCBIfam" id="TIGR00912">
    <property type="entry name" value="2A0309"/>
    <property type="match status" value="1"/>
</dbReference>
<evidence type="ECO:0000256" key="1">
    <source>
        <dbReference type="ARBA" id="ARBA00004141"/>
    </source>
</evidence>
<accession>A0ABW8RP09</accession>
<feature type="transmembrane region" description="Helical" evidence="8">
    <location>
        <begin position="183"/>
        <end position="203"/>
    </location>
</feature>
<keyword evidence="4" id="KW-0309">Germination</keyword>
<reference evidence="9 10" key="1">
    <citation type="submission" date="2024-11" db="EMBL/GenBank/DDBJ databases">
        <authorList>
            <person name="Lucas J.A."/>
        </authorList>
    </citation>
    <scope>NUCLEOTIDE SEQUENCE [LARGE SCALE GENOMIC DNA]</scope>
    <source>
        <strain evidence="9 10">Z 5.4</strain>
    </source>
</reference>
<feature type="transmembrane region" description="Helical" evidence="8">
    <location>
        <begin position="40"/>
        <end position="60"/>
    </location>
</feature>
<keyword evidence="3" id="KW-0813">Transport</keyword>
<dbReference type="PANTHER" id="PTHR34975:SF2">
    <property type="entry name" value="SPORE GERMINATION PROTEIN A2"/>
    <property type="match status" value="1"/>
</dbReference>
<dbReference type="EMBL" id="JBJHQH010000018">
    <property type="protein sequence ID" value="MFK9093915.1"/>
    <property type="molecule type" value="Genomic_DNA"/>
</dbReference>
<feature type="transmembrane region" description="Helical" evidence="8">
    <location>
        <begin position="301"/>
        <end position="320"/>
    </location>
</feature>
<keyword evidence="5 8" id="KW-0812">Transmembrane</keyword>
<keyword evidence="7 8" id="KW-0472">Membrane</keyword>
<dbReference type="RefSeq" id="WP_406582413.1">
    <property type="nucleotide sequence ID" value="NZ_JBJHQH010000018.1"/>
</dbReference>
<protein>
    <submittedName>
        <fullName evidence="9">Endospore germination permease</fullName>
    </submittedName>
</protein>
<feature type="transmembrane region" description="Helical" evidence="8">
    <location>
        <begin position="146"/>
        <end position="163"/>
    </location>
</feature>
<feature type="transmembrane region" description="Helical" evidence="8">
    <location>
        <begin position="80"/>
        <end position="100"/>
    </location>
</feature>
<keyword evidence="6 8" id="KW-1133">Transmembrane helix</keyword>
<evidence type="ECO:0000256" key="4">
    <source>
        <dbReference type="ARBA" id="ARBA00022544"/>
    </source>
</evidence>
<evidence type="ECO:0000256" key="6">
    <source>
        <dbReference type="ARBA" id="ARBA00022989"/>
    </source>
</evidence>
<evidence type="ECO:0000256" key="5">
    <source>
        <dbReference type="ARBA" id="ARBA00022692"/>
    </source>
</evidence>
<organism evidence="9 10">
    <name type="scientific">Bacillus salipaludis</name>
    <dbReference type="NCBI Taxonomy" id="2547811"/>
    <lineage>
        <taxon>Bacteria</taxon>
        <taxon>Bacillati</taxon>
        <taxon>Bacillota</taxon>
        <taxon>Bacilli</taxon>
        <taxon>Bacillales</taxon>
        <taxon>Bacillaceae</taxon>
        <taxon>Bacillus</taxon>
    </lineage>
</organism>
<gene>
    <name evidence="9" type="ORF">ACJEBI_20860</name>
</gene>
<feature type="transmembrane region" description="Helical" evidence="8">
    <location>
        <begin position="215"/>
        <end position="238"/>
    </location>
</feature>
<feature type="transmembrane region" description="Helical" evidence="8">
    <location>
        <begin position="112"/>
        <end position="134"/>
    </location>
</feature>
<evidence type="ECO:0000313" key="9">
    <source>
        <dbReference type="EMBL" id="MFK9093915.1"/>
    </source>
</evidence>
<name>A0ABW8RP09_9BACI</name>
<evidence type="ECO:0000256" key="7">
    <source>
        <dbReference type="ARBA" id="ARBA00023136"/>
    </source>
</evidence>
<sequence length="374" mass="42066">MEHGKISPIQMALFMNPAISATVLLLVPAITAKLAHQDLWLSPIWASLIGFFVVFIAYQLNKLYPKETIIEYSVLILGKYVGKLVGVVLLFFYLHLTGIILREYGEFVSGNFLHHTPMAVIIGTMILVCSFAVIGGLEVIGRASEIIVPVVMLLYLFIFILLVKDLEIQNMFPIMEKGIKPSLMGSIVPQSWFSEFILVAFFFPYLTNRQKGMKWGMISVFSVMLLMVLTNMMNLLLFGNLTSSLTYPVMVAARYISIADFLEHLESIVMAIWIAGTFIKITVFYYVLALGTAQWLKLSDYRPIVLPLGFLVLLHGLWAAQDLQELSHFLATSGAVYILSVQVVIPVILLLVAFIRNKVKQRKESIQNESPVNH</sequence>
<feature type="transmembrane region" description="Helical" evidence="8">
    <location>
        <begin position="12"/>
        <end position="34"/>
    </location>
</feature>
<evidence type="ECO:0000256" key="2">
    <source>
        <dbReference type="ARBA" id="ARBA00007998"/>
    </source>
</evidence>
<dbReference type="InterPro" id="IPR004761">
    <property type="entry name" value="Spore_GerAB"/>
</dbReference>
<dbReference type="Proteomes" id="UP001623041">
    <property type="component" value="Unassembled WGS sequence"/>
</dbReference>
<comment type="caution">
    <text evidence="9">The sequence shown here is derived from an EMBL/GenBank/DDBJ whole genome shotgun (WGS) entry which is preliminary data.</text>
</comment>
<dbReference type="PANTHER" id="PTHR34975">
    <property type="entry name" value="SPORE GERMINATION PROTEIN A2"/>
    <property type="match status" value="1"/>
</dbReference>
<keyword evidence="10" id="KW-1185">Reference proteome</keyword>
<proteinExistence type="inferred from homology"/>
<feature type="transmembrane region" description="Helical" evidence="8">
    <location>
        <begin position="335"/>
        <end position="355"/>
    </location>
</feature>
<evidence type="ECO:0000256" key="8">
    <source>
        <dbReference type="SAM" id="Phobius"/>
    </source>
</evidence>
<evidence type="ECO:0000313" key="10">
    <source>
        <dbReference type="Proteomes" id="UP001623041"/>
    </source>
</evidence>
<comment type="subcellular location">
    <subcellularLocation>
        <location evidence="1">Membrane</location>
        <topology evidence="1">Multi-pass membrane protein</topology>
    </subcellularLocation>
</comment>